<comment type="caution">
    <text evidence="2">The sequence shown here is derived from an EMBL/GenBank/DDBJ whole genome shotgun (WGS) entry which is preliminary data.</text>
</comment>
<proteinExistence type="predicted"/>
<dbReference type="GO" id="GO:0005886">
    <property type="term" value="C:plasma membrane"/>
    <property type="evidence" value="ECO:0007669"/>
    <property type="project" value="TreeGrafter"/>
</dbReference>
<evidence type="ECO:0000259" key="1">
    <source>
        <dbReference type="Pfam" id="PF02698"/>
    </source>
</evidence>
<feature type="domain" description="DUF218" evidence="1">
    <location>
        <begin position="36"/>
        <end position="140"/>
    </location>
</feature>
<name>A0A2H0URN7_9BACT</name>
<accession>A0A2H0URN7</accession>
<dbReference type="Pfam" id="PF02698">
    <property type="entry name" value="DUF218"/>
    <property type="match status" value="1"/>
</dbReference>
<dbReference type="InterPro" id="IPR051599">
    <property type="entry name" value="Cell_Envelope_Assoc"/>
</dbReference>
<organism evidence="2 3">
    <name type="scientific">Candidatus Harrisonbacteria bacterium CG10_big_fil_rev_8_21_14_0_10_40_38</name>
    <dbReference type="NCBI Taxonomy" id="1974583"/>
    <lineage>
        <taxon>Bacteria</taxon>
        <taxon>Candidatus Harrisoniibacteriota</taxon>
    </lineage>
</organism>
<protein>
    <recommendedName>
        <fullName evidence="1">DUF218 domain-containing protein</fullName>
    </recommendedName>
</protein>
<reference evidence="3" key="1">
    <citation type="submission" date="2017-09" db="EMBL/GenBank/DDBJ databases">
        <title>Depth-based differentiation of microbial function through sediment-hosted aquifers and enrichment of novel symbionts in the deep terrestrial subsurface.</title>
        <authorList>
            <person name="Probst A.J."/>
            <person name="Ladd B."/>
            <person name="Jarett J.K."/>
            <person name="Geller-Mcgrath D.E."/>
            <person name="Sieber C.M.K."/>
            <person name="Emerson J.B."/>
            <person name="Anantharaman K."/>
            <person name="Thomas B.C."/>
            <person name="Malmstrom R."/>
            <person name="Stieglmeier M."/>
            <person name="Klingl A."/>
            <person name="Woyke T."/>
            <person name="Ryan C.M."/>
            <person name="Banfield J.F."/>
        </authorList>
    </citation>
    <scope>NUCLEOTIDE SEQUENCE [LARGE SCALE GENOMIC DNA]</scope>
</reference>
<dbReference type="InterPro" id="IPR014729">
    <property type="entry name" value="Rossmann-like_a/b/a_fold"/>
</dbReference>
<dbReference type="PANTHER" id="PTHR30336">
    <property type="entry name" value="INNER MEMBRANE PROTEIN, PROBABLE PERMEASE"/>
    <property type="match status" value="1"/>
</dbReference>
<dbReference type="GO" id="GO:0000270">
    <property type="term" value="P:peptidoglycan metabolic process"/>
    <property type="evidence" value="ECO:0007669"/>
    <property type="project" value="TreeGrafter"/>
</dbReference>
<evidence type="ECO:0000313" key="2">
    <source>
        <dbReference type="EMBL" id="PIR89057.1"/>
    </source>
</evidence>
<gene>
    <name evidence="2" type="ORF">COU07_03130</name>
</gene>
<dbReference type="InterPro" id="IPR003848">
    <property type="entry name" value="DUF218"/>
</dbReference>
<dbReference type="AlphaFoldDB" id="A0A2H0URN7"/>
<dbReference type="Gene3D" id="3.40.50.620">
    <property type="entry name" value="HUPs"/>
    <property type="match status" value="1"/>
</dbReference>
<evidence type="ECO:0000313" key="3">
    <source>
        <dbReference type="Proteomes" id="UP000231157"/>
    </source>
</evidence>
<dbReference type="EMBL" id="PFAZ01000008">
    <property type="protein sequence ID" value="PIR89057.1"/>
    <property type="molecule type" value="Genomic_DNA"/>
</dbReference>
<sequence>MKFSPQEFSQLIALALNDKIKKADVILFIQGDGLSKPEVAASLYKNGYAPKIVVTGEINKNPVKKDSRVESALKILKKSGIPESAIITERSSTNTREQAIEFMRLAKKNKWKSAILVAMLFHKPRVYATFIKRMQEEKTNIHFINNPVLGLPWFTKTKEGTRIDLLKLEIKKIDLYTKKGHIASFPEVLKYQKWKEKI</sequence>
<dbReference type="Proteomes" id="UP000231157">
    <property type="component" value="Unassembled WGS sequence"/>
</dbReference>
<dbReference type="GO" id="GO:0043164">
    <property type="term" value="P:Gram-negative-bacterium-type cell wall biogenesis"/>
    <property type="evidence" value="ECO:0007669"/>
    <property type="project" value="TreeGrafter"/>
</dbReference>
<dbReference type="PANTHER" id="PTHR30336:SF4">
    <property type="entry name" value="ENVELOPE BIOGENESIS FACTOR ELYC"/>
    <property type="match status" value="1"/>
</dbReference>
<dbReference type="CDD" id="cd06259">
    <property type="entry name" value="YdcF-like"/>
    <property type="match status" value="1"/>
</dbReference>